<dbReference type="Pfam" id="PF01425">
    <property type="entry name" value="Amidase"/>
    <property type="match status" value="1"/>
</dbReference>
<dbReference type="EMBL" id="DSOK01000122">
    <property type="protein sequence ID" value="HEN14604.1"/>
    <property type="molecule type" value="Genomic_DNA"/>
</dbReference>
<evidence type="ECO:0000313" key="3">
    <source>
        <dbReference type="EMBL" id="HEN14604.1"/>
    </source>
</evidence>
<dbReference type="AlphaFoldDB" id="A0A7C2JWY4"/>
<sequence length="467" mass="49862">MADEAWAFASLPELGRQLRNGRTTSVALTEFFLDRLERFGERFGAVVTITRELALEQAKQADADLQAGRDRGPLHGIPYGAKDLLATRGIPTTWGAAPFRDQIIDEDATVVVKLRDAGAVLAAKLSMVEIAGGFGYRQANASLTGPGRCAWDDTCWSGGSSSGPGSAVAAGLVPFAIGSETSGSIMTPAGFNGLTGLRPTYGLVSRHGAMALSWTMDKLGPMARSVEDAGLVLAAIAGPDPLDATSLPDGYVYQPDNVAGWKPRIGIVEGCLRNVDDEVRANFEAAVEVLKQFAEITDEVALPDLPYSAVVGTVISCEMAAAFEEFIRDGKVWELTAAEDRWGGHSTLTIPAKDYLNALRVRRKIQIALDELLSRLDALISPTLATEAGPIDRDFREWSRGFATCPLGVASNAAGLPGITIPNGLGARGLPTGIQFIGRTLTENRLLGIAAEFQKRTEWHRKWPVVS</sequence>
<comment type="similarity">
    <text evidence="1">Belongs to the amidase family.</text>
</comment>
<dbReference type="PANTHER" id="PTHR11895">
    <property type="entry name" value="TRANSAMIDASE"/>
    <property type="match status" value="1"/>
</dbReference>
<dbReference type="GO" id="GO:0003824">
    <property type="term" value="F:catalytic activity"/>
    <property type="evidence" value="ECO:0007669"/>
    <property type="project" value="InterPro"/>
</dbReference>
<dbReference type="InterPro" id="IPR000120">
    <property type="entry name" value="Amidase"/>
</dbReference>
<comment type="caution">
    <text evidence="3">The sequence shown here is derived from an EMBL/GenBank/DDBJ whole genome shotgun (WGS) entry which is preliminary data.</text>
</comment>
<dbReference type="PANTHER" id="PTHR11895:SF7">
    <property type="entry name" value="GLUTAMYL-TRNA(GLN) AMIDOTRANSFERASE SUBUNIT A, MITOCHONDRIAL"/>
    <property type="match status" value="1"/>
</dbReference>
<evidence type="ECO:0000259" key="2">
    <source>
        <dbReference type="Pfam" id="PF01425"/>
    </source>
</evidence>
<name>A0A7C2JWY4_9PLAN</name>
<reference evidence="3" key="1">
    <citation type="journal article" date="2020" name="mSystems">
        <title>Genome- and Community-Level Interaction Insights into Carbon Utilization and Element Cycling Functions of Hydrothermarchaeota in Hydrothermal Sediment.</title>
        <authorList>
            <person name="Zhou Z."/>
            <person name="Liu Y."/>
            <person name="Xu W."/>
            <person name="Pan J."/>
            <person name="Luo Z.H."/>
            <person name="Li M."/>
        </authorList>
    </citation>
    <scope>NUCLEOTIDE SEQUENCE [LARGE SCALE GENOMIC DNA]</scope>
    <source>
        <strain evidence="3">SpSt-339</strain>
    </source>
</reference>
<dbReference type="InterPro" id="IPR023631">
    <property type="entry name" value="Amidase_dom"/>
</dbReference>
<protein>
    <submittedName>
        <fullName evidence="3">Amidase</fullName>
    </submittedName>
</protein>
<proteinExistence type="inferred from homology"/>
<feature type="domain" description="Amidase" evidence="2">
    <location>
        <begin position="28"/>
        <end position="447"/>
    </location>
</feature>
<dbReference type="Gene3D" id="3.90.1300.10">
    <property type="entry name" value="Amidase signature (AS) domain"/>
    <property type="match status" value="1"/>
</dbReference>
<accession>A0A7C2JWY4</accession>
<organism evidence="3">
    <name type="scientific">Schlesneria paludicola</name>
    <dbReference type="NCBI Taxonomy" id="360056"/>
    <lineage>
        <taxon>Bacteria</taxon>
        <taxon>Pseudomonadati</taxon>
        <taxon>Planctomycetota</taxon>
        <taxon>Planctomycetia</taxon>
        <taxon>Planctomycetales</taxon>
        <taxon>Planctomycetaceae</taxon>
        <taxon>Schlesneria</taxon>
    </lineage>
</organism>
<dbReference type="InterPro" id="IPR036928">
    <property type="entry name" value="AS_sf"/>
</dbReference>
<evidence type="ECO:0000256" key="1">
    <source>
        <dbReference type="ARBA" id="ARBA00009199"/>
    </source>
</evidence>
<gene>
    <name evidence="3" type="ORF">ENQ76_03940</name>
</gene>
<dbReference type="SUPFAM" id="SSF75304">
    <property type="entry name" value="Amidase signature (AS) enzymes"/>
    <property type="match status" value="1"/>
</dbReference>